<evidence type="ECO:0000313" key="1">
    <source>
        <dbReference type="EMBL" id="KAA6362162.1"/>
    </source>
</evidence>
<name>A0A5J4TWD0_9EUKA</name>
<gene>
    <name evidence="1" type="ORF">EZS28_042311</name>
</gene>
<dbReference type="SUPFAM" id="SSF56672">
    <property type="entry name" value="DNA/RNA polymerases"/>
    <property type="match status" value="1"/>
</dbReference>
<evidence type="ECO:0000313" key="2">
    <source>
        <dbReference type="Proteomes" id="UP000324800"/>
    </source>
</evidence>
<accession>A0A5J4TWD0</accession>
<reference evidence="1 2" key="1">
    <citation type="submission" date="2019-03" db="EMBL/GenBank/DDBJ databases">
        <title>Single cell metagenomics reveals metabolic interactions within the superorganism composed of flagellate Streblomastix strix and complex community of Bacteroidetes bacteria on its surface.</title>
        <authorList>
            <person name="Treitli S.C."/>
            <person name="Kolisko M."/>
            <person name="Husnik F."/>
            <person name="Keeling P."/>
            <person name="Hampl V."/>
        </authorList>
    </citation>
    <scope>NUCLEOTIDE SEQUENCE [LARGE SCALE GENOMIC DNA]</scope>
    <source>
        <strain evidence="1">ST1C</strain>
    </source>
</reference>
<feature type="non-terminal residue" evidence="1">
    <location>
        <position position="231"/>
    </location>
</feature>
<dbReference type="EMBL" id="SNRW01024578">
    <property type="protein sequence ID" value="KAA6362162.1"/>
    <property type="molecule type" value="Genomic_DNA"/>
</dbReference>
<proteinExistence type="predicted"/>
<dbReference type="InterPro" id="IPR043502">
    <property type="entry name" value="DNA/RNA_pol_sf"/>
</dbReference>
<comment type="caution">
    <text evidence="1">The sequence shown here is derived from an EMBL/GenBank/DDBJ whole genome shotgun (WGS) entry which is preliminary data.</text>
</comment>
<dbReference type="Proteomes" id="UP000324800">
    <property type="component" value="Unassembled WGS sequence"/>
</dbReference>
<protein>
    <submittedName>
        <fullName evidence="1">Uncharacterized protein</fullName>
    </submittedName>
</protein>
<sequence>MLSQISLSQIANSIKYNYAWEDFDINCDYNIETGNKEYKFYSEKWKKKVEQYLQQDIKTGRDTTNNVTANDIDYFNDLIPNKCCYYNAKFTNVNKPTLERSDNSIAHTKDNYYCHFIIDDIEEIVLFTKHTVFKSFVEVMAERRQQALREGHQAKQLYFKNIVNSSYGADGQNNEKFDKNESIFTQDNSKFWYLCFIYFFLYKCIDMDRVHFCCMDTNSMYRAISGLTIEG</sequence>
<dbReference type="AlphaFoldDB" id="A0A5J4TWD0"/>
<organism evidence="1 2">
    <name type="scientific">Streblomastix strix</name>
    <dbReference type="NCBI Taxonomy" id="222440"/>
    <lineage>
        <taxon>Eukaryota</taxon>
        <taxon>Metamonada</taxon>
        <taxon>Preaxostyla</taxon>
        <taxon>Oxymonadida</taxon>
        <taxon>Streblomastigidae</taxon>
        <taxon>Streblomastix</taxon>
    </lineage>
</organism>